<feature type="transmembrane region" description="Helical" evidence="1">
    <location>
        <begin position="7"/>
        <end position="31"/>
    </location>
</feature>
<dbReference type="RefSeq" id="WP_342759254.1">
    <property type="nucleotide sequence ID" value="NZ_CP146256.1"/>
</dbReference>
<dbReference type="EMBL" id="CP146256">
    <property type="protein sequence ID" value="XAH75686.1"/>
    <property type="molecule type" value="Genomic_DNA"/>
</dbReference>
<keyword evidence="1" id="KW-0812">Transmembrane</keyword>
<keyword evidence="3" id="KW-1185">Reference proteome</keyword>
<evidence type="ECO:0000313" key="2">
    <source>
        <dbReference type="EMBL" id="XAH75686.1"/>
    </source>
</evidence>
<accession>A0ABZ3EZJ9</accession>
<keyword evidence="1" id="KW-0472">Membrane</keyword>
<reference evidence="2 3" key="1">
    <citation type="submission" date="2024-02" db="EMBL/GenBank/DDBJ databases">
        <title>Bacterial strain from lacustrine sediment.</title>
        <authorList>
            <person name="Petit C."/>
            <person name="Fadhlaoui K."/>
        </authorList>
    </citation>
    <scope>NUCLEOTIDE SEQUENCE [LARGE SCALE GENOMIC DNA]</scope>
    <source>
        <strain evidence="2 3">IPX-CK</strain>
    </source>
</reference>
<gene>
    <name evidence="2" type="ORF">V6984_08005</name>
</gene>
<name>A0ABZ3EZJ9_9FIRM</name>
<evidence type="ECO:0008006" key="4">
    <source>
        <dbReference type="Google" id="ProtNLM"/>
    </source>
</evidence>
<keyword evidence="1" id="KW-1133">Transmembrane helix</keyword>
<feature type="transmembrane region" description="Helical" evidence="1">
    <location>
        <begin position="161"/>
        <end position="180"/>
    </location>
</feature>
<organism evidence="2 3">
    <name type="scientific">Kineothrix sedimenti</name>
    <dbReference type="NCBI Taxonomy" id="3123317"/>
    <lineage>
        <taxon>Bacteria</taxon>
        <taxon>Bacillati</taxon>
        <taxon>Bacillota</taxon>
        <taxon>Clostridia</taxon>
        <taxon>Lachnospirales</taxon>
        <taxon>Lachnospiraceae</taxon>
        <taxon>Kineothrix</taxon>
    </lineage>
</organism>
<sequence>MKKNKIIILRFILFFITLASSLVFFTIYAVIKLNQEEFIKSTNLTESQSDDLKDLIGLSNFSSFTIKGYNHKLVTGNDGRHYTFYTTISIDEFENFSEFISNQTNQPDYQNAPHIYIKEDSLTLRKTQYKLQLQIEYNSLSEDALIEYILSNDYIRYSKNTWIIVLQFILLLFVNSLIILPDRIFNTLFIIIKKCPPNN</sequence>
<protein>
    <recommendedName>
        <fullName evidence="4">Sensor histidine kinase</fullName>
    </recommendedName>
</protein>
<evidence type="ECO:0000256" key="1">
    <source>
        <dbReference type="SAM" id="Phobius"/>
    </source>
</evidence>
<dbReference type="Proteomes" id="UP001451571">
    <property type="component" value="Chromosome"/>
</dbReference>
<evidence type="ECO:0000313" key="3">
    <source>
        <dbReference type="Proteomes" id="UP001451571"/>
    </source>
</evidence>
<proteinExistence type="predicted"/>